<comment type="caution">
    <text evidence="1">The sequence shown here is derived from an EMBL/GenBank/DDBJ whole genome shotgun (WGS) entry which is preliminary data.</text>
</comment>
<evidence type="ECO:0000313" key="1">
    <source>
        <dbReference type="EMBL" id="MBM7802519.1"/>
    </source>
</evidence>
<evidence type="ECO:0000313" key="2">
    <source>
        <dbReference type="Proteomes" id="UP000746584"/>
    </source>
</evidence>
<keyword evidence="2" id="KW-1185">Reference proteome</keyword>
<accession>A0ABS2RXC9</accession>
<organism evidence="1 2">
    <name type="scientific">Curtobacterium luteum</name>
    <dbReference type="NCBI Taxonomy" id="33881"/>
    <lineage>
        <taxon>Bacteria</taxon>
        <taxon>Bacillati</taxon>
        <taxon>Actinomycetota</taxon>
        <taxon>Actinomycetes</taxon>
        <taxon>Micrococcales</taxon>
        <taxon>Microbacteriaceae</taxon>
        <taxon>Curtobacterium</taxon>
    </lineage>
</organism>
<sequence>MDRETDEVVVPAAVVAATGRPVPLDRLAVRGV</sequence>
<proteinExistence type="predicted"/>
<dbReference type="Proteomes" id="UP000746584">
    <property type="component" value="Unassembled WGS sequence"/>
</dbReference>
<name>A0ABS2RXC9_9MICO</name>
<gene>
    <name evidence="1" type="ORF">JOE58_001770</name>
</gene>
<dbReference type="EMBL" id="JAFBCG010000001">
    <property type="protein sequence ID" value="MBM7802519.1"/>
    <property type="molecule type" value="Genomic_DNA"/>
</dbReference>
<reference evidence="1 2" key="1">
    <citation type="submission" date="2021-01" db="EMBL/GenBank/DDBJ databases">
        <title>Sequencing the genomes of 1000 actinobacteria strains.</title>
        <authorList>
            <person name="Klenk H.-P."/>
        </authorList>
    </citation>
    <scope>NUCLEOTIDE SEQUENCE [LARGE SCALE GENOMIC DNA]</scope>
    <source>
        <strain evidence="1 2">DSM 20542</strain>
    </source>
</reference>
<protein>
    <submittedName>
        <fullName evidence="1">Uncharacterized protein</fullName>
    </submittedName>
</protein>